<evidence type="ECO:0000313" key="4">
    <source>
        <dbReference type="EMBL" id="CDG98195.1"/>
    </source>
</evidence>
<sequence length="271" mass="31263">MSDIIVTQSNEEKMWWEEDAGFFGKLYKEADDSTQTFFEGENNLVQRTNKEVDGVINLCGLKSGQYLIDCPCGYGRHSVALREKGINVIGIDVNEEHLSIARRHAEVQNSDVIFKKDDMRTFKVERQVDALINMFYSFGFFSDEENVNAARNFYDALKEGGKFLMHTMITVPAFGDGRIPLEEKRKLQSGRTLVSKRRFNHITKREEGIWSLLNENNEEISLRPYDVRIYTDIEFKELCLEAGFSKVELYGDWDGSPYNDNSTYLIVVAEK</sequence>
<accession>A0A077NK11</accession>
<evidence type="ECO:0000256" key="1">
    <source>
        <dbReference type="ARBA" id="ARBA00022603"/>
    </source>
</evidence>
<dbReference type="RefSeq" id="WP_038204041.1">
    <property type="nucleotide sequence ID" value="NZ_CAWLWN010000249.1"/>
</dbReference>
<name>A0A077NK11_XENBV</name>
<dbReference type="PANTHER" id="PTHR43861:SF1">
    <property type="entry name" value="TRANS-ACONITATE 2-METHYLTRANSFERASE"/>
    <property type="match status" value="1"/>
</dbReference>
<keyword evidence="1 4" id="KW-0489">Methyltransferase</keyword>
<keyword evidence="2 4" id="KW-0808">Transferase</keyword>
<evidence type="ECO:0000256" key="2">
    <source>
        <dbReference type="ARBA" id="ARBA00022679"/>
    </source>
</evidence>
<dbReference type="InterPro" id="IPR041698">
    <property type="entry name" value="Methyltransf_25"/>
</dbReference>
<organism evidence="4">
    <name type="scientific">Xenorhabdus bovienii str. puntauvense</name>
    <dbReference type="NCBI Taxonomy" id="1398201"/>
    <lineage>
        <taxon>Bacteria</taxon>
        <taxon>Pseudomonadati</taxon>
        <taxon>Pseudomonadota</taxon>
        <taxon>Gammaproteobacteria</taxon>
        <taxon>Enterobacterales</taxon>
        <taxon>Morganellaceae</taxon>
        <taxon>Xenorhabdus</taxon>
    </lineage>
</organism>
<dbReference type="SUPFAM" id="SSF53335">
    <property type="entry name" value="S-adenosyl-L-methionine-dependent methyltransferases"/>
    <property type="match status" value="1"/>
</dbReference>
<dbReference type="AlphaFoldDB" id="A0A077NK11"/>
<dbReference type="EMBL" id="CBSW010000217">
    <property type="protein sequence ID" value="CDG98195.1"/>
    <property type="molecule type" value="Genomic_DNA"/>
</dbReference>
<proteinExistence type="predicted"/>
<dbReference type="Proteomes" id="UP000028511">
    <property type="component" value="Unassembled WGS sequence"/>
</dbReference>
<dbReference type="PANTHER" id="PTHR43861">
    <property type="entry name" value="TRANS-ACONITATE 2-METHYLTRANSFERASE-RELATED"/>
    <property type="match status" value="1"/>
</dbReference>
<gene>
    <name evidence="4" type="ORF">XBP1_2940101</name>
</gene>
<dbReference type="Pfam" id="PF13649">
    <property type="entry name" value="Methyltransf_25"/>
    <property type="match status" value="1"/>
</dbReference>
<dbReference type="CDD" id="cd02440">
    <property type="entry name" value="AdoMet_MTases"/>
    <property type="match status" value="1"/>
</dbReference>
<dbReference type="Gene3D" id="3.40.50.150">
    <property type="entry name" value="Vaccinia Virus protein VP39"/>
    <property type="match status" value="1"/>
</dbReference>
<comment type="caution">
    <text evidence="4">The sequence shown here is derived from an EMBL/GenBank/DDBJ whole genome shotgun (WGS) entry which is preliminary data.</text>
</comment>
<dbReference type="Gene3D" id="2.20.25.110">
    <property type="entry name" value="S-adenosyl-L-methionine-dependent methyltransferases"/>
    <property type="match status" value="1"/>
</dbReference>
<protein>
    <submittedName>
        <fullName evidence="4">Putative methyltransferase</fullName>
    </submittedName>
</protein>
<dbReference type="InterPro" id="IPR029063">
    <property type="entry name" value="SAM-dependent_MTases_sf"/>
</dbReference>
<dbReference type="GO" id="GO:0032259">
    <property type="term" value="P:methylation"/>
    <property type="evidence" value="ECO:0007669"/>
    <property type="project" value="UniProtKB-KW"/>
</dbReference>
<feature type="domain" description="Methyltransferase" evidence="3">
    <location>
        <begin position="69"/>
        <end position="161"/>
    </location>
</feature>
<reference evidence="4" key="1">
    <citation type="submission" date="2013-07" db="EMBL/GenBank/DDBJ databases">
        <title>Sub-species coevolution in mutualistic symbiosis.</title>
        <authorList>
            <person name="Murfin K."/>
            <person name="Klassen J."/>
            <person name="Lee M."/>
            <person name="Forst S."/>
            <person name="Stock P."/>
            <person name="Goodrich-Blair H."/>
        </authorList>
    </citation>
    <scope>NUCLEOTIDE SEQUENCE [LARGE SCALE GENOMIC DNA]</scope>
    <source>
        <strain evidence="4">Puntauvense</strain>
    </source>
</reference>
<dbReference type="GO" id="GO:0008168">
    <property type="term" value="F:methyltransferase activity"/>
    <property type="evidence" value="ECO:0007669"/>
    <property type="project" value="UniProtKB-KW"/>
</dbReference>
<dbReference type="HOGENOM" id="CLU_069129_1_2_6"/>
<evidence type="ECO:0000259" key="3">
    <source>
        <dbReference type="Pfam" id="PF13649"/>
    </source>
</evidence>